<keyword evidence="1" id="KW-0812">Transmembrane</keyword>
<keyword evidence="1" id="KW-0472">Membrane</keyword>
<gene>
    <name evidence="2" type="ORF">J2T10_004565</name>
</gene>
<reference evidence="2 3" key="1">
    <citation type="submission" date="2023-07" db="EMBL/GenBank/DDBJ databases">
        <title>Sorghum-associated microbial communities from plants grown in Nebraska, USA.</title>
        <authorList>
            <person name="Schachtman D."/>
        </authorList>
    </citation>
    <scope>NUCLEOTIDE SEQUENCE [LARGE SCALE GENOMIC DNA]</scope>
    <source>
        <strain evidence="2 3">CC523</strain>
    </source>
</reference>
<evidence type="ECO:0000256" key="1">
    <source>
        <dbReference type="SAM" id="Phobius"/>
    </source>
</evidence>
<keyword evidence="3" id="KW-1185">Reference proteome</keyword>
<dbReference type="EMBL" id="JAUSSW010000027">
    <property type="protein sequence ID" value="MDQ0104889.1"/>
    <property type="molecule type" value="Genomic_DNA"/>
</dbReference>
<feature type="transmembrane region" description="Helical" evidence="1">
    <location>
        <begin position="21"/>
        <end position="46"/>
    </location>
</feature>
<feature type="transmembrane region" description="Helical" evidence="1">
    <location>
        <begin position="87"/>
        <end position="105"/>
    </location>
</feature>
<protein>
    <submittedName>
        <fullName evidence="2">Uncharacterized protein</fullName>
    </submittedName>
</protein>
<dbReference type="Proteomes" id="UP001244563">
    <property type="component" value="Unassembled WGS sequence"/>
</dbReference>
<proteinExistence type="predicted"/>
<organism evidence="2 3">
    <name type="scientific">Paenarthrobacter nicotinovorans</name>
    <name type="common">Arthrobacter nicotinovorans</name>
    <dbReference type="NCBI Taxonomy" id="29320"/>
    <lineage>
        <taxon>Bacteria</taxon>
        <taxon>Bacillati</taxon>
        <taxon>Actinomycetota</taxon>
        <taxon>Actinomycetes</taxon>
        <taxon>Micrococcales</taxon>
        <taxon>Micrococcaceae</taxon>
        <taxon>Paenarthrobacter</taxon>
    </lineage>
</organism>
<keyword evidence="1" id="KW-1133">Transmembrane helix</keyword>
<feature type="transmembrane region" description="Helical" evidence="1">
    <location>
        <begin position="58"/>
        <end position="80"/>
    </location>
</feature>
<evidence type="ECO:0000313" key="3">
    <source>
        <dbReference type="Proteomes" id="UP001244563"/>
    </source>
</evidence>
<name>A0ABT9TT72_PAENI</name>
<comment type="caution">
    <text evidence="2">The sequence shown here is derived from an EMBL/GenBank/DDBJ whole genome shotgun (WGS) entry which is preliminary data.</text>
</comment>
<evidence type="ECO:0000313" key="2">
    <source>
        <dbReference type="EMBL" id="MDQ0104889.1"/>
    </source>
</evidence>
<accession>A0ABT9TT72</accession>
<sequence length="106" mass="11475">MDIRPQGDERSTRASLIIDRVFSVIFLVAQPFVAVAQYLLVALGATNWNNGSQPTPHWAASSASVLILLIPLAAAIATVVMLSKRRIAFWVPLLAMVLTSMMVAVL</sequence>